<gene>
    <name evidence="2" type="ORF">ABR748_04205</name>
    <name evidence="3" type="ORF">G3I39_05815</name>
</gene>
<evidence type="ECO:0000313" key="4">
    <source>
        <dbReference type="Proteomes" id="UP000471648"/>
    </source>
</evidence>
<organism evidence="3 4">
    <name type="scientific">Streptomyces microflavus</name>
    <name type="common">Streptomyces lipmanii</name>
    <dbReference type="NCBI Taxonomy" id="1919"/>
    <lineage>
        <taxon>Bacteria</taxon>
        <taxon>Bacillati</taxon>
        <taxon>Actinomycetota</taxon>
        <taxon>Actinomycetes</taxon>
        <taxon>Kitasatosporales</taxon>
        <taxon>Streptomycetaceae</taxon>
        <taxon>Streptomyces</taxon>
    </lineage>
</organism>
<feature type="compositionally biased region" description="Basic and acidic residues" evidence="1">
    <location>
        <begin position="1"/>
        <end position="11"/>
    </location>
</feature>
<dbReference type="Proteomes" id="UP000471648">
    <property type="component" value="Unassembled WGS sequence"/>
</dbReference>
<dbReference type="EMBL" id="JAAGME010000249">
    <property type="protein sequence ID" value="NEB66577.1"/>
    <property type="molecule type" value="Genomic_DNA"/>
</dbReference>
<dbReference type="Proteomes" id="UP001456562">
    <property type="component" value="Unassembled WGS sequence"/>
</dbReference>
<comment type="caution">
    <text evidence="3">The sequence shown here is derived from an EMBL/GenBank/DDBJ whole genome shotgun (WGS) entry which is preliminary data.</text>
</comment>
<evidence type="ECO:0000256" key="1">
    <source>
        <dbReference type="SAM" id="MobiDB-lite"/>
    </source>
</evidence>
<evidence type="ECO:0000313" key="2">
    <source>
        <dbReference type="EMBL" id="MER0423407.1"/>
    </source>
</evidence>
<dbReference type="AlphaFoldDB" id="A0A6N9V261"/>
<accession>A0A6N9V261</accession>
<dbReference type="EMBL" id="JBEJUE010000002">
    <property type="protein sequence ID" value="MER0423407.1"/>
    <property type="molecule type" value="Genomic_DNA"/>
</dbReference>
<reference evidence="3 4" key="1">
    <citation type="submission" date="2020-01" db="EMBL/GenBank/DDBJ databases">
        <title>Insect and environment-associated Actinomycetes.</title>
        <authorList>
            <person name="Currrie C."/>
            <person name="Chevrette M."/>
            <person name="Carlson C."/>
            <person name="Stubbendieck R."/>
            <person name="Wendt-Pienkowski E."/>
        </authorList>
    </citation>
    <scope>NUCLEOTIDE SEQUENCE [LARGE SCALE GENOMIC DNA]</scope>
    <source>
        <strain evidence="3 4">SID14438</strain>
    </source>
</reference>
<keyword evidence="5" id="KW-1185">Reference proteome</keyword>
<name>A0A6N9V261_STRMI</name>
<reference evidence="2 5" key="2">
    <citation type="submission" date="2024-01" db="EMBL/GenBank/DDBJ databases">
        <title>Metagenomic exploration of the rhizosphere soil microbial community and their significance in facilitating the development of wild simulated ginseng.</title>
        <authorList>
            <person name="Huang J."/>
        </authorList>
    </citation>
    <scope>NUCLEOTIDE SEQUENCE [LARGE SCALE GENOMIC DNA]</scope>
    <source>
        <strain evidence="2 5">WY141</strain>
    </source>
</reference>
<evidence type="ECO:0000313" key="3">
    <source>
        <dbReference type="EMBL" id="NEB66577.1"/>
    </source>
</evidence>
<protein>
    <submittedName>
        <fullName evidence="3">Uncharacterized protein</fullName>
    </submittedName>
</protein>
<feature type="region of interest" description="Disordered" evidence="1">
    <location>
        <begin position="1"/>
        <end position="32"/>
    </location>
</feature>
<evidence type="ECO:0000313" key="5">
    <source>
        <dbReference type="Proteomes" id="UP001456562"/>
    </source>
</evidence>
<dbReference type="RefSeq" id="WP_164356518.1">
    <property type="nucleotide sequence ID" value="NZ_JAAGME010000249.1"/>
</dbReference>
<sequence>MAPAPEERYPREGWSLDPLASSERGHPISYSTSTPTIQRIWWRVRTALRLPVRARRGQH</sequence>
<proteinExistence type="predicted"/>